<feature type="site" description="Transition state stabilizer" evidence="9">
    <location>
        <position position="29"/>
    </location>
</feature>
<name>A0A1M4X5Y0_9FIRM</name>
<evidence type="ECO:0000259" key="10">
    <source>
        <dbReference type="Pfam" id="PF00696"/>
    </source>
</evidence>
<evidence type="ECO:0000313" key="11">
    <source>
        <dbReference type="EMBL" id="SHE88924.1"/>
    </source>
</evidence>
<organism evidence="11 12">
    <name type="scientific">Desulfofundulus australicus DSM 11792</name>
    <dbReference type="NCBI Taxonomy" id="1121425"/>
    <lineage>
        <taxon>Bacteria</taxon>
        <taxon>Bacillati</taxon>
        <taxon>Bacillota</taxon>
        <taxon>Clostridia</taxon>
        <taxon>Eubacteriales</taxon>
        <taxon>Peptococcaceae</taxon>
        <taxon>Desulfofundulus</taxon>
    </lineage>
</organism>
<keyword evidence="2 9" id="KW-0055">Arginine biosynthesis</keyword>
<protein>
    <recommendedName>
        <fullName evidence="9">Acetylglutamate kinase</fullName>
        <ecNumber evidence="9">2.7.2.8</ecNumber>
    </recommendedName>
    <alternativeName>
        <fullName evidence="9">N-acetyl-L-glutamate 5-phosphotransferase</fullName>
    </alternativeName>
    <alternativeName>
        <fullName evidence="9">NAG kinase</fullName>
        <shortName evidence="9">NAGK</shortName>
    </alternativeName>
</protein>
<dbReference type="UniPathway" id="UPA00068">
    <property type="reaction ID" value="UER00107"/>
</dbReference>
<feature type="domain" description="Aspartate/glutamate/uridylate kinase" evidence="10">
    <location>
        <begin position="24"/>
        <end position="272"/>
    </location>
</feature>
<feature type="binding site" evidence="9">
    <location>
        <begin position="64"/>
        <end position="65"/>
    </location>
    <ligand>
        <name>substrate</name>
    </ligand>
</feature>
<evidence type="ECO:0000313" key="12">
    <source>
        <dbReference type="Proteomes" id="UP000184196"/>
    </source>
</evidence>
<dbReference type="Pfam" id="PF00696">
    <property type="entry name" value="AA_kinase"/>
    <property type="match status" value="1"/>
</dbReference>
<dbReference type="Gene3D" id="3.40.1160.10">
    <property type="entry name" value="Acetylglutamate kinase-like"/>
    <property type="match status" value="1"/>
</dbReference>
<comment type="catalytic activity">
    <reaction evidence="8 9">
        <text>N-acetyl-L-glutamate + ATP = N-acetyl-L-glutamyl 5-phosphate + ADP</text>
        <dbReference type="Rhea" id="RHEA:14629"/>
        <dbReference type="ChEBI" id="CHEBI:30616"/>
        <dbReference type="ChEBI" id="CHEBI:44337"/>
        <dbReference type="ChEBI" id="CHEBI:57936"/>
        <dbReference type="ChEBI" id="CHEBI:456216"/>
        <dbReference type="EC" id="2.7.2.8"/>
    </reaction>
</comment>
<keyword evidence="5 9" id="KW-0547">Nucleotide-binding</keyword>
<evidence type="ECO:0000256" key="8">
    <source>
        <dbReference type="ARBA" id="ARBA00048141"/>
    </source>
</evidence>
<evidence type="ECO:0000256" key="7">
    <source>
        <dbReference type="ARBA" id="ARBA00022840"/>
    </source>
</evidence>
<keyword evidence="9" id="KW-0963">Cytoplasm</keyword>
<feature type="binding site" evidence="9">
    <location>
        <position position="86"/>
    </location>
    <ligand>
        <name>substrate</name>
    </ligand>
</feature>
<dbReference type="GO" id="GO:0042450">
    <property type="term" value="P:L-arginine biosynthetic process via ornithine"/>
    <property type="evidence" value="ECO:0007669"/>
    <property type="project" value="UniProtKB-UniRule"/>
</dbReference>
<dbReference type="PIRSF" id="PIRSF000728">
    <property type="entry name" value="NAGK"/>
    <property type="match status" value="1"/>
</dbReference>
<proteinExistence type="inferred from homology"/>
<evidence type="ECO:0000256" key="5">
    <source>
        <dbReference type="ARBA" id="ARBA00022741"/>
    </source>
</evidence>
<dbReference type="NCBIfam" id="TIGR00761">
    <property type="entry name" value="argB"/>
    <property type="match status" value="1"/>
</dbReference>
<dbReference type="EMBL" id="FQUW01000010">
    <property type="protein sequence ID" value="SHE88924.1"/>
    <property type="molecule type" value="Genomic_DNA"/>
</dbReference>
<keyword evidence="4 9" id="KW-0808">Transferase</keyword>
<dbReference type="InterPro" id="IPR036393">
    <property type="entry name" value="AceGlu_kinase-like_sf"/>
</dbReference>
<dbReference type="InterPro" id="IPR037528">
    <property type="entry name" value="ArgB"/>
</dbReference>
<dbReference type="InterPro" id="IPR041727">
    <property type="entry name" value="NAGK-C"/>
</dbReference>
<accession>A0A1M4X5Y0</accession>
<evidence type="ECO:0000256" key="6">
    <source>
        <dbReference type="ARBA" id="ARBA00022777"/>
    </source>
</evidence>
<keyword evidence="3 9" id="KW-0028">Amino-acid biosynthesis</keyword>
<reference evidence="12" key="1">
    <citation type="submission" date="2016-11" db="EMBL/GenBank/DDBJ databases">
        <authorList>
            <person name="Varghese N."/>
            <person name="Submissions S."/>
        </authorList>
    </citation>
    <scope>NUCLEOTIDE SEQUENCE [LARGE SCALE GENOMIC DNA]</scope>
    <source>
        <strain evidence="12">DSM 11792</strain>
    </source>
</reference>
<dbReference type="GO" id="GO:0005524">
    <property type="term" value="F:ATP binding"/>
    <property type="evidence" value="ECO:0007669"/>
    <property type="project" value="UniProtKB-UniRule"/>
</dbReference>
<dbReference type="AlphaFoldDB" id="A0A1M4X5Y0"/>
<dbReference type="GO" id="GO:0005737">
    <property type="term" value="C:cytoplasm"/>
    <property type="evidence" value="ECO:0007669"/>
    <property type="project" value="UniProtKB-SubCell"/>
</dbReference>
<evidence type="ECO:0000256" key="2">
    <source>
        <dbReference type="ARBA" id="ARBA00022571"/>
    </source>
</evidence>
<comment type="function">
    <text evidence="9">Catalyzes the ATP-dependent phosphorylation of N-acetyl-L-glutamate.</text>
</comment>
<evidence type="ECO:0000256" key="9">
    <source>
        <dbReference type="HAMAP-Rule" id="MF_00082"/>
    </source>
</evidence>
<dbReference type="InterPro" id="IPR001057">
    <property type="entry name" value="Glu/AcGlu_kinase"/>
</dbReference>
<dbReference type="PANTHER" id="PTHR23342">
    <property type="entry name" value="N-ACETYLGLUTAMATE SYNTHASE"/>
    <property type="match status" value="1"/>
</dbReference>
<dbReference type="SUPFAM" id="SSF53633">
    <property type="entry name" value="Carbamate kinase-like"/>
    <property type="match status" value="1"/>
</dbReference>
<dbReference type="EC" id="2.7.2.8" evidence="9"/>
<keyword evidence="12" id="KW-1185">Reference proteome</keyword>
<comment type="pathway">
    <text evidence="1 9">Amino-acid biosynthesis; L-arginine biosynthesis; N(2)-acetyl-L-ornithine from L-glutamate: step 2/4.</text>
</comment>
<dbReference type="PANTHER" id="PTHR23342:SF0">
    <property type="entry name" value="N-ACETYLGLUTAMATE SYNTHASE, MITOCHONDRIAL"/>
    <property type="match status" value="1"/>
</dbReference>
<evidence type="ECO:0000256" key="4">
    <source>
        <dbReference type="ARBA" id="ARBA00022679"/>
    </source>
</evidence>
<dbReference type="RefSeq" id="WP_073163660.1">
    <property type="nucleotide sequence ID" value="NZ_FQUW01000010.1"/>
</dbReference>
<keyword evidence="7 9" id="KW-0067">ATP-binding</keyword>
<sequence length="295" mass="31387">MLSAQEKAAILVEALPYIKKFYGKTVVIKYGGHAMTDCGLKMAVLTDVVLMKYVGMHPVVVHGGGPEITAMLQKLGIESRFVSGLRVTDEETMEIVEMVLAGKLNKEIVSLINRIGGKAVGLSGKDACLLQAVKMPGKVYQPDGKVEMVDIGCVGQVKKVNPAIVQTLIHEGYIPVVAPVAVGPEGESYNVNADTVAGELAAALGADKLIILTDVEGILEDRENRDSLLSVIRADDVPDLIARGIIDGGMIPKVECCTRALYGGVNTTHILDGRVAHSILLEVFTDKGIGTMVVR</sequence>
<evidence type="ECO:0000256" key="3">
    <source>
        <dbReference type="ARBA" id="ARBA00022605"/>
    </source>
</evidence>
<dbReference type="FunFam" id="3.40.1160.10:FF:000004">
    <property type="entry name" value="Acetylglutamate kinase"/>
    <property type="match status" value="1"/>
</dbReference>
<evidence type="ECO:0000256" key="1">
    <source>
        <dbReference type="ARBA" id="ARBA00004828"/>
    </source>
</evidence>
<dbReference type="Proteomes" id="UP000184196">
    <property type="component" value="Unassembled WGS sequence"/>
</dbReference>
<feature type="binding site" evidence="9">
    <location>
        <position position="190"/>
    </location>
    <ligand>
        <name>substrate</name>
    </ligand>
</feature>
<feature type="site" description="Transition state stabilizer" evidence="9">
    <location>
        <position position="253"/>
    </location>
</feature>
<comment type="similarity">
    <text evidence="9">Belongs to the acetylglutamate kinase family. ArgB subfamily.</text>
</comment>
<dbReference type="HAMAP" id="MF_00082">
    <property type="entry name" value="ArgB"/>
    <property type="match status" value="1"/>
</dbReference>
<dbReference type="InterPro" id="IPR001048">
    <property type="entry name" value="Asp/Glu/Uridylate_kinase"/>
</dbReference>
<dbReference type="InterPro" id="IPR004662">
    <property type="entry name" value="AcgluKinase_fam"/>
</dbReference>
<dbReference type="PRINTS" id="PR00474">
    <property type="entry name" value="GLU5KINASE"/>
</dbReference>
<keyword evidence="6 9" id="KW-0418">Kinase</keyword>
<gene>
    <name evidence="9" type="primary">argB</name>
    <name evidence="11" type="ORF">SAMN02745218_01007</name>
</gene>
<dbReference type="GO" id="GO:0003991">
    <property type="term" value="F:acetylglutamate kinase activity"/>
    <property type="evidence" value="ECO:0007669"/>
    <property type="project" value="UniProtKB-UniRule"/>
</dbReference>
<comment type="subcellular location">
    <subcellularLocation>
        <location evidence="9">Cytoplasm</location>
    </subcellularLocation>
</comment>
<dbReference type="CDD" id="cd04250">
    <property type="entry name" value="AAK_NAGK-C"/>
    <property type="match status" value="1"/>
</dbReference>
<dbReference type="OrthoDB" id="9803155at2"/>